<dbReference type="Proteomes" id="UP000887579">
    <property type="component" value="Unplaced"/>
</dbReference>
<name>A0AC34FQR6_9BILA</name>
<protein>
    <submittedName>
        <fullName evidence="2">Uncharacterized protein</fullName>
    </submittedName>
</protein>
<dbReference type="WBParaSite" id="ES5_v2.g19810.t1">
    <property type="protein sequence ID" value="ES5_v2.g19810.t1"/>
    <property type="gene ID" value="ES5_v2.g19810"/>
</dbReference>
<proteinExistence type="predicted"/>
<reference evidence="2" key="1">
    <citation type="submission" date="2022-11" db="UniProtKB">
        <authorList>
            <consortium name="WormBaseParasite"/>
        </authorList>
    </citation>
    <scope>IDENTIFICATION</scope>
</reference>
<sequence length="80" mass="9048">MRRQMPIVQKEFSTKECAKLAYPINAIEEACKMDSEGFKNTSALNSHFGLEDDDTQASTHAFETKNDGKNKKSKKHLSIK</sequence>
<evidence type="ECO:0000313" key="2">
    <source>
        <dbReference type="WBParaSite" id="ES5_v2.g19810.t1"/>
    </source>
</evidence>
<evidence type="ECO:0000313" key="1">
    <source>
        <dbReference type="Proteomes" id="UP000887579"/>
    </source>
</evidence>
<accession>A0AC34FQR6</accession>
<organism evidence="1 2">
    <name type="scientific">Panagrolaimus sp. ES5</name>
    <dbReference type="NCBI Taxonomy" id="591445"/>
    <lineage>
        <taxon>Eukaryota</taxon>
        <taxon>Metazoa</taxon>
        <taxon>Ecdysozoa</taxon>
        <taxon>Nematoda</taxon>
        <taxon>Chromadorea</taxon>
        <taxon>Rhabditida</taxon>
        <taxon>Tylenchina</taxon>
        <taxon>Panagrolaimomorpha</taxon>
        <taxon>Panagrolaimoidea</taxon>
        <taxon>Panagrolaimidae</taxon>
        <taxon>Panagrolaimus</taxon>
    </lineage>
</organism>